<evidence type="ECO:0000313" key="1">
    <source>
        <dbReference type="EMBL" id="MDM4014201.1"/>
    </source>
</evidence>
<dbReference type="EMBL" id="JASZZN010000001">
    <property type="protein sequence ID" value="MDM4014201.1"/>
    <property type="molecule type" value="Genomic_DNA"/>
</dbReference>
<dbReference type="RefSeq" id="WP_289161967.1">
    <property type="nucleotide sequence ID" value="NZ_JASZZN010000001.1"/>
</dbReference>
<evidence type="ECO:0000313" key="2">
    <source>
        <dbReference type="Proteomes" id="UP001239462"/>
    </source>
</evidence>
<gene>
    <name evidence="1" type="ORF">QTN89_02080</name>
</gene>
<proteinExistence type="predicted"/>
<accession>A0ABT7PDA6</accession>
<organism evidence="1 2">
    <name type="scientific">Roseiconus lacunae</name>
    <dbReference type="NCBI Taxonomy" id="2605694"/>
    <lineage>
        <taxon>Bacteria</taxon>
        <taxon>Pseudomonadati</taxon>
        <taxon>Planctomycetota</taxon>
        <taxon>Planctomycetia</taxon>
        <taxon>Pirellulales</taxon>
        <taxon>Pirellulaceae</taxon>
        <taxon>Roseiconus</taxon>
    </lineage>
</organism>
<evidence type="ECO:0008006" key="3">
    <source>
        <dbReference type="Google" id="ProtNLM"/>
    </source>
</evidence>
<comment type="caution">
    <text evidence="1">The sequence shown here is derived from an EMBL/GenBank/DDBJ whole genome shotgun (WGS) entry which is preliminary data.</text>
</comment>
<name>A0ABT7PDA6_9BACT</name>
<keyword evidence="2" id="KW-1185">Reference proteome</keyword>
<protein>
    <recommendedName>
        <fullName evidence="3">Neutral/alkaline non-lysosomal ceramidase N-terminal domain-containing protein</fullName>
    </recommendedName>
</protein>
<sequence length="502" mass="54813">MSHLASPQFAARFRSRRFVTSVISLMAFSVAWIVTEATAEDGTSTLRVGAATSNITPPLGEKIVGGWTPVPATLIHDELHARCIVFDDGKTQVAIVACDNVGIPREVFDHAKNLAEQATGLPASHQLLASTHTHSATTARGETKTQPSEELTAYQQFVARRIADAISQAMTRRQPARIGYGFVDEPSEVFNRRWFVTDSRLGTNPFGGTDQVRMNPPRGNAALDRQAGPVDPQISFLCAVDLQDRPIALLANYSLHYVGGVPSGEVSADYFGYFAKAIEQRLGADEETFVAMLTNGTSGDVNNIDFRNSQPKRYQPYEKMREVAGKVADRVHESYDAVEFEDSIEVAVAASDLTLDVRQPSEAMLAHFAKFNADPDAETTHRREAIYAKRVAAIAAGPKTVTVPLQAIRLGDLGIAAIPFETFAETGLEIKERAPTKHAFTIELAGGSYGYLPTPRQHRFGGYETWLGTNNVQKDASVLIVDELMRLFESIQPTSDRPTDGS</sequence>
<dbReference type="Proteomes" id="UP001239462">
    <property type="component" value="Unassembled WGS sequence"/>
</dbReference>
<reference evidence="1 2" key="1">
    <citation type="submission" date="2023-06" db="EMBL/GenBank/DDBJ databases">
        <title>Roseiconus lacunae JC819 isolated from Gulf of Mannar region, Tamil Nadu.</title>
        <authorList>
            <person name="Pk S."/>
            <person name="Ch S."/>
            <person name="Ch V.R."/>
        </authorList>
    </citation>
    <scope>NUCLEOTIDE SEQUENCE [LARGE SCALE GENOMIC DNA]</scope>
    <source>
        <strain evidence="1 2">JC819</strain>
    </source>
</reference>